<dbReference type="PROSITE" id="PS50294">
    <property type="entry name" value="WD_REPEATS_REGION"/>
    <property type="match status" value="1"/>
</dbReference>
<keyword evidence="2" id="KW-0677">Repeat</keyword>
<dbReference type="InterPro" id="IPR001680">
    <property type="entry name" value="WD40_rpt"/>
</dbReference>
<dbReference type="InterPro" id="IPR036322">
    <property type="entry name" value="WD40_repeat_dom_sf"/>
</dbReference>
<gene>
    <name evidence="4" type="ORF">RFI_04873</name>
</gene>
<dbReference type="PROSITE" id="PS00678">
    <property type="entry name" value="WD_REPEATS_1"/>
    <property type="match status" value="1"/>
</dbReference>
<keyword evidence="1 3" id="KW-0853">WD repeat</keyword>
<reference evidence="4 5" key="1">
    <citation type="journal article" date="2013" name="Curr. Biol.">
        <title>The Genome of the Foraminiferan Reticulomyxa filosa.</title>
        <authorList>
            <person name="Glockner G."/>
            <person name="Hulsmann N."/>
            <person name="Schleicher M."/>
            <person name="Noegel A.A."/>
            <person name="Eichinger L."/>
            <person name="Gallinger C."/>
            <person name="Pawlowski J."/>
            <person name="Sierra R."/>
            <person name="Euteneuer U."/>
            <person name="Pillet L."/>
            <person name="Moustafa A."/>
            <person name="Platzer M."/>
            <person name="Groth M."/>
            <person name="Szafranski K."/>
            <person name="Schliwa M."/>
        </authorList>
    </citation>
    <scope>NUCLEOTIDE SEQUENCE [LARGE SCALE GENOMIC DNA]</scope>
</reference>
<evidence type="ECO:0000313" key="4">
    <source>
        <dbReference type="EMBL" id="ETO32243.1"/>
    </source>
</evidence>
<evidence type="ECO:0000256" key="2">
    <source>
        <dbReference type="ARBA" id="ARBA00022737"/>
    </source>
</evidence>
<protein>
    <submittedName>
        <fullName evidence="4">Uncharacterized protein</fullName>
    </submittedName>
</protein>
<dbReference type="InterPro" id="IPR019775">
    <property type="entry name" value="WD40_repeat_CS"/>
</dbReference>
<feature type="non-terminal residue" evidence="4">
    <location>
        <position position="123"/>
    </location>
</feature>
<dbReference type="InterPro" id="IPR001646">
    <property type="entry name" value="5peptide_repeat"/>
</dbReference>
<dbReference type="Pfam" id="PF00400">
    <property type="entry name" value="WD40"/>
    <property type="match status" value="1"/>
</dbReference>
<comment type="caution">
    <text evidence="4">The sequence shown here is derived from an EMBL/GenBank/DDBJ whole genome shotgun (WGS) entry which is preliminary data.</text>
</comment>
<feature type="repeat" description="WD" evidence="3">
    <location>
        <begin position="62"/>
        <end position="103"/>
    </location>
</feature>
<dbReference type="Gene3D" id="2.160.20.80">
    <property type="entry name" value="E3 ubiquitin-protein ligase SopA"/>
    <property type="match status" value="1"/>
</dbReference>
<accession>X6P279</accession>
<dbReference type="AlphaFoldDB" id="X6P279"/>
<sequence length="123" mass="13639">MHNQNWSNISIPHAILDYAFLEGTNFKNANLDHISLFQAFLNKANFTNASMNGIYFGEYAYLEGHAYAVTAAQFSPDGLKLVSSSIDKTVQIWDVASGRQLQSLKGHEHVVNGAQFSFDGLKI</sequence>
<keyword evidence="5" id="KW-1185">Reference proteome</keyword>
<dbReference type="Proteomes" id="UP000023152">
    <property type="component" value="Unassembled WGS sequence"/>
</dbReference>
<evidence type="ECO:0000256" key="3">
    <source>
        <dbReference type="PROSITE-ProRule" id="PRU00221"/>
    </source>
</evidence>
<dbReference type="Pfam" id="PF00805">
    <property type="entry name" value="Pentapeptide"/>
    <property type="match status" value="1"/>
</dbReference>
<dbReference type="InterPro" id="IPR015943">
    <property type="entry name" value="WD40/YVTN_repeat-like_dom_sf"/>
</dbReference>
<proteinExistence type="predicted"/>
<organism evidence="4 5">
    <name type="scientific">Reticulomyxa filosa</name>
    <dbReference type="NCBI Taxonomy" id="46433"/>
    <lineage>
        <taxon>Eukaryota</taxon>
        <taxon>Sar</taxon>
        <taxon>Rhizaria</taxon>
        <taxon>Retaria</taxon>
        <taxon>Foraminifera</taxon>
        <taxon>Monothalamids</taxon>
        <taxon>Reticulomyxidae</taxon>
        <taxon>Reticulomyxa</taxon>
    </lineage>
</organism>
<dbReference type="SUPFAM" id="SSF50978">
    <property type="entry name" value="WD40 repeat-like"/>
    <property type="match status" value="1"/>
</dbReference>
<dbReference type="Gene3D" id="2.130.10.10">
    <property type="entry name" value="YVTN repeat-like/Quinoprotein amine dehydrogenase"/>
    <property type="match status" value="1"/>
</dbReference>
<dbReference type="SMART" id="SM00320">
    <property type="entry name" value="WD40"/>
    <property type="match status" value="1"/>
</dbReference>
<dbReference type="OrthoDB" id="2615105at2759"/>
<dbReference type="PANTHER" id="PTHR19879:SF9">
    <property type="entry name" value="TRANSCRIPTION INITIATION FACTOR TFIID SUBUNIT 5"/>
    <property type="match status" value="1"/>
</dbReference>
<dbReference type="PANTHER" id="PTHR19879">
    <property type="entry name" value="TRANSCRIPTION INITIATION FACTOR TFIID"/>
    <property type="match status" value="1"/>
</dbReference>
<dbReference type="PROSITE" id="PS50082">
    <property type="entry name" value="WD_REPEATS_2"/>
    <property type="match status" value="1"/>
</dbReference>
<evidence type="ECO:0000256" key="1">
    <source>
        <dbReference type="ARBA" id="ARBA00022574"/>
    </source>
</evidence>
<name>X6P279_RETFI</name>
<evidence type="ECO:0000313" key="5">
    <source>
        <dbReference type="Proteomes" id="UP000023152"/>
    </source>
</evidence>
<dbReference type="SUPFAM" id="SSF141571">
    <property type="entry name" value="Pentapeptide repeat-like"/>
    <property type="match status" value="1"/>
</dbReference>
<dbReference type="EMBL" id="ASPP01004365">
    <property type="protein sequence ID" value="ETO32243.1"/>
    <property type="molecule type" value="Genomic_DNA"/>
</dbReference>